<dbReference type="GO" id="GO:0005737">
    <property type="term" value="C:cytoplasm"/>
    <property type="evidence" value="ECO:0007669"/>
    <property type="project" value="TreeGrafter"/>
</dbReference>
<dbReference type="GO" id="GO:0002099">
    <property type="term" value="P:tRNA wobble guanine modification"/>
    <property type="evidence" value="ECO:0007669"/>
    <property type="project" value="TreeGrafter"/>
</dbReference>
<comment type="caution">
    <text evidence="5">The sequence shown here is derived from an EMBL/GenBank/DDBJ whole genome shotgun (WGS) entry which is preliminary data.</text>
</comment>
<evidence type="ECO:0000256" key="3">
    <source>
        <dbReference type="ARBA" id="ARBA00022694"/>
    </source>
</evidence>
<dbReference type="CDD" id="cd21149">
    <property type="entry name" value="PUA_archaeosine_TGT"/>
    <property type="match status" value="1"/>
</dbReference>
<dbReference type="Pfam" id="PF17884">
    <property type="entry name" value="DUF5591"/>
    <property type="match status" value="1"/>
</dbReference>
<dbReference type="SUPFAM" id="SSF88697">
    <property type="entry name" value="PUA domain-like"/>
    <property type="match status" value="1"/>
</dbReference>
<evidence type="ECO:0000256" key="2">
    <source>
        <dbReference type="ARBA" id="ARBA00008906"/>
    </source>
</evidence>
<dbReference type="InterPro" id="IPR038250">
    <property type="entry name" value="TGT_C2_sf"/>
</dbReference>
<keyword evidence="3" id="KW-0819">tRNA processing</keyword>
<comment type="pathway">
    <text evidence="1">tRNA modification; archaeosine-tRNA biosynthesis.</text>
</comment>
<dbReference type="UniPathway" id="UPA00393"/>
<dbReference type="Gene3D" id="2.30.130.10">
    <property type="entry name" value="PUA domain"/>
    <property type="match status" value="1"/>
</dbReference>
<dbReference type="Gene3D" id="3.20.20.105">
    <property type="entry name" value="Queuine tRNA-ribosyltransferase-like"/>
    <property type="match status" value="1"/>
</dbReference>
<dbReference type="Pfam" id="PF01472">
    <property type="entry name" value="PUA"/>
    <property type="match status" value="1"/>
</dbReference>
<protein>
    <submittedName>
        <fullName evidence="5">tRNA-ribosyltransferase</fullName>
    </submittedName>
</protein>
<dbReference type="PROSITE" id="PS50890">
    <property type="entry name" value="PUA"/>
    <property type="match status" value="1"/>
</dbReference>
<dbReference type="InterPro" id="IPR036895">
    <property type="entry name" value="Uracil-DNA_glycosylase-like_sf"/>
</dbReference>
<reference evidence="5 6" key="1">
    <citation type="journal article" date="2019" name="Nat. Microbiol.">
        <title>Wide diversity of methane and short-chain alkane metabolisms in uncultured archaea.</title>
        <authorList>
            <person name="Borrel G."/>
            <person name="Adam P.S."/>
            <person name="McKay L.J."/>
            <person name="Chen L.X."/>
            <person name="Sierra-Garcia I.N."/>
            <person name="Sieber C.M."/>
            <person name="Letourneur Q."/>
            <person name="Ghozlane A."/>
            <person name="Andersen G.L."/>
            <person name="Li W.J."/>
            <person name="Hallam S.J."/>
            <person name="Muyzer G."/>
            <person name="de Oliveira V.M."/>
            <person name="Inskeep W.P."/>
            <person name="Banfield J.F."/>
            <person name="Gribaldo S."/>
        </authorList>
    </citation>
    <scope>NUCLEOTIDE SEQUENCE [LARGE SCALE GENOMIC DNA]</scope>
    <source>
        <strain evidence="5">NM1b</strain>
    </source>
</reference>
<evidence type="ECO:0000313" key="6">
    <source>
        <dbReference type="Proteomes" id="UP000320766"/>
    </source>
</evidence>
<dbReference type="GO" id="GO:0016740">
    <property type="term" value="F:transferase activity"/>
    <property type="evidence" value="ECO:0007669"/>
    <property type="project" value="UniProtKB-KW"/>
</dbReference>
<dbReference type="InterPro" id="IPR050076">
    <property type="entry name" value="ArchSynthase1/Queuine_TRR"/>
</dbReference>
<dbReference type="Gene3D" id="3.10.450.90">
    <property type="entry name" value="ArcTGT, C2 domain"/>
    <property type="match status" value="1"/>
</dbReference>
<sequence length="583" mass="67214">MRFEVLRRDGTARLGKFEIGGKTIRTPGLIGKDELETMKIEPHRFIPRLNEDIIEELNPCTAQGDEEYDARVIYYPILPTKNAFLYILASANQYLGDYRTLSEALMKIGDTIPPDSALFLPAIASPENVSIFLFYGVDLFDDIYGKISALRGVYLTTEGEFRLEDLREFPCNCPECFERSPEDVKRFSKRERIDFLKSHNRYALEAEIKKVRILLAKENIREYVEKQCRSSPWLTALLRLVRDDFAEKRSPLFRKTYLYANTFESLDRIEIKNFNRRVMERYEKPDLDTLLILPCSARKPYSLSPSHKKILDVLSKYRRYIHEVILTSPLGIVPRELEIVYPAFHYDIPVTGRWAEEEKDWAKDCSKRYLEKNLYESVIAHVDGVYEQVCKEIERDIGLEFIYTCEDGVTGKRSLENLGEVISGVKKDRAMTSKERKLFSIRSMASYQFGGKIAEDLLSGDVKVRGRYPKMAAFEGENQILKVNRSYGSLDLTIDGAKKIKIKRKRKRKRNSDDYSVEIDDFVPTGDVFAVGVLDANEGIRPNDIVIFEGKRSFGTGRAKMAGWEMIRAKRGSAIKVESVKMK</sequence>
<comment type="similarity">
    <text evidence="2">Belongs to the archaeosine synthase type 1 family.</text>
</comment>
<dbReference type="InterPro" id="IPR015947">
    <property type="entry name" value="PUA-like_sf"/>
</dbReference>
<dbReference type="SMART" id="SM00359">
    <property type="entry name" value="PUA"/>
    <property type="match status" value="1"/>
</dbReference>
<dbReference type="InterPro" id="IPR040777">
    <property type="entry name" value="DUF5591"/>
</dbReference>
<evidence type="ECO:0000256" key="1">
    <source>
        <dbReference type="ARBA" id="ARBA00005030"/>
    </source>
</evidence>
<dbReference type="Pfam" id="PF14810">
    <property type="entry name" value="TGT_C2"/>
    <property type="match status" value="1"/>
</dbReference>
<feature type="domain" description="PUA" evidence="4">
    <location>
        <begin position="515"/>
        <end position="582"/>
    </location>
</feature>
<proteinExistence type="inferred from homology"/>
<accession>A0A520KXG6</accession>
<evidence type="ECO:0000259" key="4">
    <source>
        <dbReference type="SMART" id="SM00359"/>
    </source>
</evidence>
<dbReference type="PANTHER" id="PTHR46499:SF2">
    <property type="entry name" value="ARCHAEOSINE SYNTHASE"/>
    <property type="match status" value="1"/>
</dbReference>
<dbReference type="NCBIfam" id="NF040592">
    <property type="entry name" value="tRNA_mod_ArcS"/>
    <property type="match status" value="1"/>
</dbReference>
<dbReference type="SUPFAM" id="SSF51713">
    <property type="entry name" value="tRNA-guanine transglycosylase"/>
    <property type="match status" value="1"/>
</dbReference>
<organism evidence="5 6">
    <name type="scientific">Candidatus Methanolliviera hydrocarbonicum</name>
    <dbReference type="NCBI Taxonomy" id="2491085"/>
    <lineage>
        <taxon>Archaea</taxon>
        <taxon>Methanobacteriati</taxon>
        <taxon>Methanobacteriota</taxon>
        <taxon>Candidatus Methanoliparia</taxon>
        <taxon>Candidatus Methanoliparales</taxon>
        <taxon>Candidatus Methanollivieraceae</taxon>
        <taxon>Candidatus Methanolliviera</taxon>
    </lineage>
</organism>
<dbReference type="SUPFAM" id="SSF52141">
    <property type="entry name" value="Uracil-DNA glycosylase-like"/>
    <property type="match status" value="1"/>
</dbReference>
<dbReference type="InterPro" id="IPR036974">
    <property type="entry name" value="PUA_sf"/>
</dbReference>
<dbReference type="PANTHER" id="PTHR46499">
    <property type="entry name" value="QUEUINE TRNA-RIBOSYLTRANSFERASE"/>
    <property type="match status" value="1"/>
</dbReference>
<dbReference type="InterPro" id="IPR053418">
    <property type="entry name" value="Archaeosine_synthase_1"/>
</dbReference>
<dbReference type="SUPFAM" id="SSF88802">
    <property type="entry name" value="Pre-PUA domain"/>
    <property type="match status" value="1"/>
</dbReference>
<dbReference type="InterPro" id="IPR029402">
    <property type="entry name" value="TGT_C2"/>
</dbReference>
<gene>
    <name evidence="5" type="ORF">EF807_03210</name>
</gene>
<name>A0A520KXG6_9EURY</name>
<dbReference type="EMBL" id="RXIL01000054">
    <property type="protein sequence ID" value="RZN70548.1"/>
    <property type="molecule type" value="Genomic_DNA"/>
</dbReference>
<dbReference type="InterPro" id="IPR036511">
    <property type="entry name" value="TGT-like_sf"/>
</dbReference>
<evidence type="ECO:0000313" key="5">
    <source>
        <dbReference type="EMBL" id="RZN70548.1"/>
    </source>
</evidence>
<dbReference type="Pfam" id="PF01702">
    <property type="entry name" value="TGT"/>
    <property type="match status" value="1"/>
</dbReference>
<dbReference type="InterPro" id="IPR002478">
    <property type="entry name" value="PUA"/>
</dbReference>
<dbReference type="InterPro" id="IPR002616">
    <property type="entry name" value="tRNA_ribo_trans-like"/>
</dbReference>
<dbReference type="GO" id="GO:0003723">
    <property type="term" value="F:RNA binding"/>
    <property type="evidence" value="ECO:0007669"/>
    <property type="project" value="InterPro"/>
</dbReference>
<dbReference type="Gene3D" id="3.40.50.10630">
    <property type="entry name" value="Uracil-DNA glycosylase-like"/>
    <property type="match status" value="1"/>
</dbReference>
<dbReference type="Proteomes" id="UP000320766">
    <property type="component" value="Unassembled WGS sequence"/>
</dbReference>
<keyword evidence="5" id="KW-0808">Transferase</keyword>
<dbReference type="AlphaFoldDB" id="A0A520KXG6"/>